<dbReference type="InterPro" id="IPR001782">
    <property type="entry name" value="Flag_FlgI"/>
</dbReference>
<comment type="subcellular location">
    <subcellularLocation>
        <location evidence="2">Bacterial flagellum basal body</location>
    </subcellularLocation>
</comment>
<protein>
    <submittedName>
        <fullName evidence="7">Flagellar biosynthesis protein FlgI</fullName>
    </submittedName>
</protein>
<evidence type="ECO:0000256" key="6">
    <source>
        <dbReference type="SAM" id="SignalP"/>
    </source>
</evidence>
<comment type="similarity">
    <text evidence="3">Belongs to the FlgI family.</text>
</comment>
<sequence>MKTISIAFLLAAVFLTVPVQAERIKDIASVAGVRENQLVGYGLVVGLDGTGDKTSQTQFTAQSLKSMLAQLGVVVPPGVNPKPKNVAAVMISTSLPPFAKPGQAIDVTVSSLGNAKSLRGGTLLMAPLKGADGKVYAIAQGNLVVGGLGVEGSDGSKVTVNIPSVGRIPNGATVERTVSTPFTRSNRVVL</sequence>
<evidence type="ECO:0000313" key="7">
    <source>
        <dbReference type="EMBL" id="HEC05788.1"/>
    </source>
</evidence>
<dbReference type="GO" id="GO:0030288">
    <property type="term" value="C:outer membrane-bounded periplasmic space"/>
    <property type="evidence" value="ECO:0007669"/>
    <property type="project" value="InterPro"/>
</dbReference>
<dbReference type="PANTHER" id="PTHR30381:SF0">
    <property type="entry name" value="FLAGELLAR P-RING PROTEIN"/>
    <property type="match status" value="1"/>
</dbReference>
<evidence type="ECO:0000256" key="2">
    <source>
        <dbReference type="ARBA" id="ARBA00004117"/>
    </source>
</evidence>
<accession>A0A831RWT3</accession>
<comment type="caution">
    <text evidence="7">The sequence shown here is derived from an EMBL/GenBank/DDBJ whole genome shotgun (WGS) entry which is preliminary data.</text>
</comment>
<evidence type="ECO:0000256" key="1">
    <source>
        <dbReference type="ARBA" id="ARBA00002591"/>
    </source>
</evidence>
<dbReference type="PANTHER" id="PTHR30381">
    <property type="entry name" value="FLAGELLAR P-RING PERIPLASMIC PROTEIN FLGI"/>
    <property type="match status" value="1"/>
</dbReference>
<dbReference type="Proteomes" id="UP000886339">
    <property type="component" value="Unassembled WGS sequence"/>
</dbReference>
<feature type="signal peptide" evidence="6">
    <location>
        <begin position="1"/>
        <end position="21"/>
    </location>
</feature>
<keyword evidence="7" id="KW-0969">Cilium</keyword>
<evidence type="ECO:0000256" key="4">
    <source>
        <dbReference type="ARBA" id="ARBA00022729"/>
    </source>
</evidence>
<keyword evidence="4 6" id="KW-0732">Signal</keyword>
<organism evidence="7">
    <name type="scientific">Thiolapillus brandeum</name>
    <dbReference type="NCBI Taxonomy" id="1076588"/>
    <lineage>
        <taxon>Bacteria</taxon>
        <taxon>Pseudomonadati</taxon>
        <taxon>Pseudomonadota</taxon>
        <taxon>Gammaproteobacteria</taxon>
        <taxon>Chromatiales</taxon>
        <taxon>Sedimenticolaceae</taxon>
        <taxon>Thiolapillus</taxon>
    </lineage>
</organism>
<name>A0A831RWT3_9GAMM</name>
<dbReference type="AlphaFoldDB" id="A0A831RWT3"/>
<reference evidence="7" key="1">
    <citation type="journal article" date="2020" name="mSystems">
        <title>Genome- and Community-Level Interaction Insights into Carbon Utilization and Element Cycling Functions of Hydrothermarchaeota in Hydrothermal Sediment.</title>
        <authorList>
            <person name="Zhou Z."/>
            <person name="Liu Y."/>
            <person name="Xu W."/>
            <person name="Pan J."/>
            <person name="Luo Z.H."/>
            <person name="Li M."/>
        </authorList>
    </citation>
    <scope>NUCLEOTIDE SEQUENCE [LARGE SCALE GENOMIC DNA]</scope>
    <source>
        <strain evidence="7">HyVt-458</strain>
    </source>
</reference>
<evidence type="ECO:0000256" key="3">
    <source>
        <dbReference type="ARBA" id="ARBA00008994"/>
    </source>
</evidence>
<dbReference type="GO" id="GO:0009428">
    <property type="term" value="C:bacterial-type flagellum basal body, distal rod, P ring"/>
    <property type="evidence" value="ECO:0007669"/>
    <property type="project" value="InterPro"/>
</dbReference>
<comment type="function">
    <text evidence="1">Assembles around the rod to form the L-ring and probably protects the motor/basal body from shearing forces during rotation.</text>
</comment>
<keyword evidence="5" id="KW-0975">Bacterial flagellum</keyword>
<dbReference type="EMBL" id="DRLF01000110">
    <property type="protein sequence ID" value="HEC05788.1"/>
    <property type="molecule type" value="Genomic_DNA"/>
</dbReference>
<keyword evidence="7" id="KW-0282">Flagellum</keyword>
<evidence type="ECO:0000256" key="5">
    <source>
        <dbReference type="ARBA" id="ARBA00023143"/>
    </source>
</evidence>
<feature type="non-terminal residue" evidence="7">
    <location>
        <position position="190"/>
    </location>
</feature>
<feature type="chain" id="PRO_5033047057" evidence="6">
    <location>
        <begin position="22"/>
        <end position="190"/>
    </location>
</feature>
<dbReference type="GO" id="GO:0005198">
    <property type="term" value="F:structural molecule activity"/>
    <property type="evidence" value="ECO:0007669"/>
    <property type="project" value="InterPro"/>
</dbReference>
<keyword evidence="7" id="KW-0966">Cell projection</keyword>
<gene>
    <name evidence="7" type="ORF">ENJ12_02980</name>
</gene>
<dbReference type="Pfam" id="PF02119">
    <property type="entry name" value="FlgI"/>
    <property type="match status" value="1"/>
</dbReference>
<dbReference type="PRINTS" id="PR01010">
    <property type="entry name" value="FLGPRINGFLGI"/>
</dbReference>
<dbReference type="GO" id="GO:0071973">
    <property type="term" value="P:bacterial-type flagellum-dependent cell motility"/>
    <property type="evidence" value="ECO:0007669"/>
    <property type="project" value="InterPro"/>
</dbReference>
<proteinExistence type="inferred from homology"/>